<keyword evidence="3" id="KW-1185">Reference proteome</keyword>
<evidence type="ECO:0000256" key="1">
    <source>
        <dbReference type="SAM" id="MobiDB-lite"/>
    </source>
</evidence>
<feature type="region of interest" description="Disordered" evidence="1">
    <location>
        <begin position="166"/>
        <end position="194"/>
    </location>
</feature>
<sequence length="300" mass="30760">MSTVVSSAGMHFLRSSPVQATSLFRRDSKRQSHLGSRGSESGTTAPVHRASPLALFTPRTIQGVGFSGPCGTPDFVPASQFLTSAAVATLVRNSSSGHLVGTETGQAEVLCRRQASMRDECRGTRLGREVDLAQGELGRSPACACVGGNGSGSSGCHSLGSISSAGAGPPLGASPPESGPQSPRSRCPIHEGVQFTPPRQAPAVLASHPLGQAALGHPGDKVGSGVGGDAVKEDTSASCDVEVTLTRGENGFGFRLVGGAEEGTQVTTKYSCFGDFCVLATVGLGYRDKFIKENRKKSCA</sequence>
<feature type="compositionally biased region" description="Low complexity" evidence="1">
    <location>
        <begin position="166"/>
        <end position="180"/>
    </location>
</feature>
<organism evidence="2 3">
    <name type="scientific">Protopolystoma xenopodis</name>
    <dbReference type="NCBI Taxonomy" id="117903"/>
    <lineage>
        <taxon>Eukaryota</taxon>
        <taxon>Metazoa</taxon>
        <taxon>Spiralia</taxon>
        <taxon>Lophotrochozoa</taxon>
        <taxon>Platyhelminthes</taxon>
        <taxon>Monogenea</taxon>
        <taxon>Polyopisthocotylea</taxon>
        <taxon>Polystomatidea</taxon>
        <taxon>Polystomatidae</taxon>
        <taxon>Protopolystoma</taxon>
    </lineage>
</organism>
<dbReference type="OrthoDB" id="66881at2759"/>
<accession>A0A3S4ZMI0</accession>
<reference evidence="2" key="1">
    <citation type="submission" date="2018-11" db="EMBL/GenBank/DDBJ databases">
        <authorList>
            <consortium name="Pathogen Informatics"/>
        </authorList>
    </citation>
    <scope>NUCLEOTIDE SEQUENCE</scope>
</reference>
<comment type="caution">
    <text evidence="2">The sequence shown here is derived from an EMBL/GenBank/DDBJ whole genome shotgun (WGS) entry which is preliminary data.</text>
</comment>
<name>A0A3S4ZMI0_9PLAT</name>
<feature type="region of interest" description="Disordered" evidence="1">
    <location>
        <begin position="23"/>
        <end position="51"/>
    </location>
</feature>
<dbReference type="AlphaFoldDB" id="A0A3S4ZMI0"/>
<evidence type="ECO:0000313" key="3">
    <source>
        <dbReference type="Proteomes" id="UP000784294"/>
    </source>
</evidence>
<proteinExistence type="predicted"/>
<gene>
    <name evidence="2" type="ORF">PXEA_LOCUS537</name>
</gene>
<evidence type="ECO:0000313" key="2">
    <source>
        <dbReference type="EMBL" id="VEL07097.1"/>
    </source>
</evidence>
<dbReference type="EMBL" id="CAAALY010001006">
    <property type="protein sequence ID" value="VEL07097.1"/>
    <property type="molecule type" value="Genomic_DNA"/>
</dbReference>
<protein>
    <submittedName>
        <fullName evidence="2">Uncharacterized protein</fullName>
    </submittedName>
</protein>
<dbReference type="Proteomes" id="UP000784294">
    <property type="component" value="Unassembled WGS sequence"/>
</dbReference>